<proteinExistence type="predicted"/>
<dbReference type="Proteomes" id="UP000005808">
    <property type="component" value="Unassembled WGS sequence"/>
</dbReference>
<dbReference type="AlphaFoldDB" id="H1S035"/>
<comment type="caution">
    <text evidence="1">The sequence shown here is derived from an EMBL/GenBank/DDBJ whole genome shotgun (WGS) entry which is preliminary data.</text>
</comment>
<dbReference type="InterPro" id="IPR045584">
    <property type="entry name" value="Pilin-like"/>
</dbReference>
<gene>
    <name evidence="1" type="ORF">OR16_04717</name>
</gene>
<protein>
    <submittedName>
        <fullName evidence="1">Type II secretion system protein G</fullName>
    </submittedName>
</protein>
<name>H1S035_9BURK</name>
<organism evidence="1 2">
    <name type="scientific">Cupriavidus basilensis OR16</name>
    <dbReference type="NCBI Taxonomy" id="1127483"/>
    <lineage>
        <taxon>Bacteria</taxon>
        <taxon>Pseudomonadati</taxon>
        <taxon>Pseudomonadota</taxon>
        <taxon>Betaproteobacteria</taxon>
        <taxon>Burkholderiales</taxon>
        <taxon>Burkholderiaceae</taxon>
        <taxon>Cupriavidus</taxon>
    </lineage>
</organism>
<dbReference type="Gene3D" id="3.30.700.10">
    <property type="entry name" value="Glycoprotein, Type 4 Pilin"/>
    <property type="match status" value="1"/>
</dbReference>
<evidence type="ECO:0000313" key="2">
    <source>
        <dbReference type="Proteomes" id="UP000005808"/>
    </source>
</evidence>
<sequence>MLVVLSIIALLLTLSLPRYFHSVDKAKEAILMENLRVTRETIDKFLDDTGRYPESLQELVDRHYLRSLPVDPLTENNGTWLLIPPVDPAKGGVYDVKSTAPGQTRDGISYADF</sequence>
<accession>H1S035</accession>
<evidence type="ECO:0000313" key="1">
    <source>
        <dbReference type="EMBL" id="EHP44251.1"/>
    </source>
</evidence>
<reference evidence="1 2" key="1">
    <citation type="journal article" date="2012" name="J. Bacteriol.">
        <title>De Novo Genome Project of Cupriavidus basilensis OR16.</title>
        <authorList>
            <person name="Cserhati M."/>
            <person name="Kriszt B."/>
            <person name="Szoboszlay S."/>
            <person name="Toth A."/>
            <person name="Szabo I."/>
            <person name="Tancsics A."/>
            <person name="Nagy I."/>
            <person name="Horvath B."/>
            <person name="Nagy I."/>
            <person name="Kukolya J."/>
        </authorList>
    </citation>
    <scope>NUCLEOTIDE SEQUENCE [LARGE SCALE GENOMIC DNA]</scope>
    <source>
        <strain evidence="1 2">OR16</strain>
    </source>
</reference>
<dbReference type="EMBL" id="AHJE01000012">
    <property type="protein sequence ID" value="EHP44251.1"/>
    <property type="molecule type" value="Genomic_DNA"/>
</dbReference>
<dbReference type="SUPFAM" id="SSF54523">
    <property type="entry name" value="Pili subunits"/>
    <property type="match status" value="1"/>
</dbReference>